<dbReference type="InterPro" id="IPR000845">
    <property type="entry name" value="Nucleoside_phosphorylase_d"/>
</dbReference>
<comment type="caution">
    <text evidence="2">The sequence shown here is derived from an EMBL/GenBank/DDBJ whole genome shotgun (WGS) entry which is preliminary data.</text>
</comment>
<organism evidence="2 3">
    <name type="scientific">Lasiosphaeria hispida</name>
    <dbReference type="NCBI Taxonomy" id="260671"/>
    <lineage>
        <taxon>Eukaryota</taxon>
        <taxon>Fungi</taxon>
        <taxon>Dikarya</taxon>
        <taxon>Ascomycota</taxon>
        <taxon>Pezizomycotina</taxon>
        <taxon>Sordariomycetes</taxon>
        <taxon>Sordariomycetidae</taxon>
        <taxon>Sordariales</taxon>
        <taxon>Lasiosphaeriaceae</taxon>
        <taxon>Lasiosphaeria</taxon>
    </lineage>
</organism>
<keyword evidence="3" id="KW-1185">Reference proteome</keyword>
<dbReference type="PANTHER" id="PTHR46082:SF11">
    <property type="entry name" value="AAA+ ATPASE DOMAIN-CONTAINING PROTEIN-RELATED"/>
    <property type="match status" value="1"/>
</dbReference>
<name>A0AAJ0M7L2_9PEZI</name>
<gene>
    <name evidence="2" type="ORF">B0T25DRAFT_594429</name>
</gene>
<dbReference type="Gene3D" id="3.40.50.1580">
    <property type="entry name" value="Nucleoside phosphorylase domain"/>
    <property type="match status" value="1"/>
</dbReference>
<dbReference type="Proteomes" id="UP001275084">
    <property type="component" value="Unassembled WGS sequence"/>
</dbReference>
<dbReference type="Pfam" id="PF01048">
    <property type="entry name" value="PNP_UDP_1"/>
    <property type="match status" value="1"/>
</dbReference>
<dbReference type="PANTHER" id="PTHR46082">
    <property type="entry name" value="ATP/GTP-BINDING PROTEIN-RELATED"/>
    <property type="match status" value="1"/>
</dbReference>
<sequence>MQRLSSRNEYTIGWVCALPHERTAAIAMLDVEHSRPRDFAQLNADTNSYAWGHISTTSGVHNVVIASLPTGIYGTSSAASTAAMMLMSFPKVRFGLMVGIGAGIPRDGGPDIRLGDVAVSKPVGTSGGVVQYDFVKALQDGQLQRIGSLNNPPMVLLNAVTAIRGQPQSRVSHYLAEMLRKPHIQNPPQGGRSYSSPGPNRDVLFPDTYKHRVPGADCSSCDSKIQVIRSPRNSTDPQVHYGVIASGNAVVKDAAARNRFVQQTGADCICFEMEAAGLMNSFPCLVIRGICDYADAHKNDDWQGYAAAVAAAYAKDLLHYVPLQAVNKGSRPRHL</sequence>
<dbReference type="GO" id="GO:0003824">
    <property type="term" value="F:catalytic activity"/>
    <property type="evidence" value="ECO:0007669"/>
    <property type="project" value="InterPro"/>
</dbReference>
<reference evidence="2" key="1">
    <citation type="journal article" date="2023" name="Mol. Phylogenet. Evol.">
        <title>Genome-scale phylogeny and comparative genomics of the fungal order Sordariales.</title>
        <authorList>
            <person name="Hensen N."/>
            <person name="Bonometti L."/>
            <person name="Westerberg I."/>
            <person name="Brannstrom I.O."/>
            <person name="Guillou S."/>
            <person name="Cros-Aarteil S."/>
            <person name="Calhoun S."/>
            <person name="Haridas S."/>
            <person name="Kuo A."/>
            <person name="Mondo S."/>
            <person name="Pangilinan J."/>
            <person name="Riley R."/>
            <person name="LaButti K."/>
            <person name="Andreopoulos B."/>
            <person name="Lipzen A."/>
            <person name="Chen C."/>
            <person name="Yan M."/>
            <person name="Daum C."/>
            <person name="Ng V."/>
            <person name="Clum A."/>
            <person name="Steindorff A."/>
            <person name="Ohm R.A."/>
            <person name="Martin F."/>
            <person name="Silar P."/>
            <person name="Natvig D.O."/>
            <person name="Lalanne C."/>
            <person name="Gautier V."/>
            <person name="Ament-Velasquez S.L."/>
            <person name="Kruys A."/>
            <person name="Hutchinson M.I."/>
            <person name="Powell A.J."/>
            <person name="Barry K."/>
            <person name="Miller A.N."/>
            <person name="Grigoriev I.V."/>
            <person name="Debuchy R."/>
            <person name="Gladieux P."/>
            <person name="Hiltunen Thoren M."/>
            <person name="Johannesson H."/>
        </authorList>
    </citation>
    <scope>NUCLEOTIDE SEQUENCE</scope>
    <source>
        <strain evidence="2">CBS 955.72</strain>
    </source>
</reference>
<evidence type="ECO:0000313" key="2">
    <source>
        <dbReference type="EMBL" id="KAK3339618.1"/>
    </source>
</evidence>
<feature type="domain" description="Nucleoside phosphorylase" evidence="1">
    <location>
        <begin position="202"/>
        <end position="303"/>
    </location>
</feature>
<reference evidence="2" key="2">
    <citation type="submission" date="2023-06" db="EMBL/GenBank/DDBJ databases">
        <authorList>
            <consortium name="Lawrence Berkeley National Laboratory"/>
            <person name="Haridas S."/>
            <person name="Hensen N."/>
            <person name="Bonometti L."/>
            <person name="Westerberg I."/>
            <person name="Brannstrom I.O."/>
            <person name="Guillou S."/>
            <person name="Cros-Aarteil S."/>
            <person name="Calhoun S."/>
            <person name="Kuo A."/>
            <person name="Mondo S."/>
            <person name="Pangilinan J."/>
            <person name="Riley R."/>
            <person name="Labutti K."/>
            <person name="Andreopoulos B."/>
            <person name="Lipzen A."/>
            <person name="Chen C."/>
            <person name="Yanf M."/>
            <person name="Daum C."/>
            <person name="Ng V."/>
            <person name="Clum A."/>
            <person name="Steindorff A."/>
            <person name="Ohm R."/>
            <person name="Martin F."/>
            <person name="Silar P."/>
            <person name="Natvig D."/>
            <person name="Lalanne C."/>
            <person name="Gautier V."/>
            <person name="Ament-Velasquez S.L."/>
            <person name="Kruys A."/>
            <person name="Hutchinson M.I."/>
            <person name="Powell A.J."/>
            <person name="Barry K."/>
            <person name="Miller A.N."/>
            <person name="Grigoriev I.V."/>
            <person name="Debuchy R."/>
            <person name="Gladieux P."/>
            <person name="Thoren M.H."/>
            <person name="Johannesson H."/>
        </authorList>
    </citation>
    <scope>NUCLEOTIDE SEQUENCE</scope>
    <source>
        <strain evidence="2">CBS 955.72</strain>
    </source>
</reference>
<dbReference type="SUPFAM" id="SSF53167">
    <property type="entry name" value="Purine and uridine phosphorylases"/>
    <property type="match status" value="1"/>
</dbReference>
<protein>
    <submittedName>
        <fullName evidence="2">Ankyrin repeat protein</fullName>
    </submittedName>
</protein>
<evidence type="ECO:0000313" key="3">
    <source>
        <dbReference type="Proteomes" id="UP001275084"/>
    </source>
</evidence>
<dbReference type="EMBL" id="JAUIQD010000009">
    <property type="protein sequence ID" value="KAK3339618.1"/>
    <property type="molecule type" value="Genomic_DNA"/>
</dbReference>
<accession>A0AAJ0M7L2</accession>
<dbReference type="InterPro" id="IPR053137">
    <property type="entry name" value="NLR-like"/>
</dbReference>
<dbReference type="AlphaFoldDB" id="A0AAJ0M7L2"/>
<dbReference type="InterPro" id="IPR035994">
    <property type="entry name" value="Nucleoside_phosphorylase_sf"/>
</dbReference>
<evidence type="ECO:0000259" key="1">
    <source>
        <dbReference type="Pfam" id="PF01048"/>
    </source>
</evidence>
<proteinExistence type="predicted"/>
<dbReference type="GO" id="GO:0009116">
    <property type="term" value="P:nucleoside metabolic process"/>
    <property type="evidence" value="ECO:0007669"/>
    <property type="project" value="InterPro"/>
</dbReference>